<evidence type="ECO:0000313" key="2">
    <source>
        <dbReference type="EMBL" id="KAF2090630.1"/>
    </source>
</evidence>
<dbReference type="EMBL" id="ML978712">
    <property type="protein sequence ID" value="KAF2090630.1"/>
    <property type="molecule type" value="Genomic_DNA"/>
</dbReference>
<feature type="region of interest" description="Disordered" evidence="1">
    <location>
        <begin position="375"/>
        <end position="448"/>
    </location>
</feature>
<evidence type="ECO:0000256" key="1">
    <source>
        <dbReference type="SAM" id="MobiDB-lite"/>
    </source>
</evidence>
<proteinExistence type="predicted"/>
<feature type="compositionally biased region" description="Basic and acidic residues" evidence="1">
    <location>
        <begin position="48"/>
        <end position="63"/>
    </location>
</feature>
<name>A0A9P4I0Q6_9PEZI</name>
<gene>
    <name evidence="2" type="ORF">K490DRAFT_61955</name>
</gene>
<organism evidence="2 3">
    <name type="scientific">Saccharata proteae CBS 121410</name>
    <dbReference type="NCBI Taxonomy" id="1314787"/>
    <lineage>
        <taxon>Eukaryota</taxon>
        <taxon>Fungi</taxon>
        <taxon>Dikarya</taxon>
        <taxon>Ascomycota</taxon>
        <taxon>Pezizomycotina</taxon>
        <taxon>Dothideomycetes</taxon>
        <taxon>Dothideomycetes incertae sedis</taxon>
        <taxon>Botryosphaeriales</taxon>
        <taxon>Saccharataceae</taxon>
        <taxon>Saccharata</taxon>
    </lineage>
</organism>
<feature type="region of interest" description="Disordered" evidence="1">
    <location>
        <begin position="1"/>
        <end position="67"/>
    </location>
</feature>
<dbReference type="OrthoDB" id="5383784at2759"/>
<comment type="caution">
    <text evidence="2">The sequence shown here is derived from an EMBL/GenBank/DDBJ whole genome shotgun (WGS) entry which is preliminary data.</text>
</comment>
<reference evidence="2" key="1">
    <citation type="journal article" date="2020" name="Stud. Mycol.">
        <title>101 Dothideomycetes genomes: a test case for predicting lifestyles and emergence of pathogens.</title>
        <authorList>
            <person name="Haridas S."/>
            <person name="Albert R."/>
            <person name="Binder M."/>
            <person name="Bloem J."/>
            <person name="Labutti K."/>
            <person name="Salamov A."/>
            <person name="Andreopoulos B."/>
            <person name="Baker S."/>
            <person name="Barry K."/>
            <person name="Bills G."/>
            <person name="Bluhm B."/>
            <person name="Cannon C."/>
            <person name="Castanera R."/>
            <person name="Culley D."/>
            <person name="Daum C."/>
            <person name="Ezra D."/>
            <person name="Gonzalez J."/>
            <person name="Henrissat B."/>
            <person name="Kuo A."/>
            <person name="Liang C."/>
            <person name="Lipzen A."/>
            <person name="Lutzoni F."/>
            <person name="Magnuson J."/>
            <person name="Mondo S."/>
            <person name="Nolan M."/>
            <person name="Ohm R."/>
            <person name="Pangilinan J."/>
            <person name="Park H.-J."/>
            <person name="Ramirez L."/>
            <person name="Alfaro M."/>
            <person name="Sun H."/>
            <person name="Tritt A."/>
            <person name="Yoshinaga Y."/>
            <person name="Zwiers L.-H."/>
            <person name="Turgeon B."/>
            <person name="Goodwin S."/>
            <person name="Spatafora J."/>
            <person name="Crous P."/>
            <person name="Grigoriev I."/>
        </authorList>
    </citation>
    <scope>NUCLEOTIDE SEQUENCE</scope>
    <source>
        <strain evidence="2">CBS 121410</strain>
    </source>
</reference>
<sequence length="623" mass="68940">MGREAFLTRLSLGRSAYEPPEPAAGSSRAPGRGGADSDGALRTGQTPPHEEAGHQRRYDDRGRPVNPESRALDRELRAAQNDVLAAVGVVERNKIRNPSRAAIFPQQKDAQVVERVKTEEFCGTLVAIFGTLLRYSGVWWVNALLDRIMVYRYPDDLSFAEIVALQYRAVGPMTFFFAGLPAQLLSMITNDGDNWASLLIACLNEALYRAKASRATVKRVQRWKPWIRSIISWSIEVAFSPILVHAAGQRLLLIPASQTLPPLESFIPFSATSPLKFGQPLKPWNRQHFRINLLKMILSPAVFVTAWRQEMMKIQRDMYEPLERGILTPDNPDIYTIDEATERRRARKARVQRKQRSAKHKWARRFLASLGWTRHSSSEEPAVLPSDGRTESMNSEMAGTEGSGPPPHEVAAGASTDDGSGRAIGQTGQQHGMDPMTPLESPTEGTRNAWRRPDATVRIASRDEGSGVVSLEIRLPEVLQQEAAASRDGSGMDQGSDHGANSRRLHRVTQLAGEPAEMLGSLVNYTFAELVLLPLKAVGLRHVAVSVASMLLLRHAPPALVRSGARAIVEQWPDPASWLTRRNGIYLGRVALCCGLEMLAGLSIWGIECVAVTVLGRRWFGWR</sequence>
<accession>A0A9P4I0Q6</accession>
<dbReference type="Proteomes" id="UP000799776">
    <property type="component" value="Unassembled WGS sequence"/>
</dbReference>
<protein>
    <submittedName>
        <fullName evidence="2">Uncharacterized protein</fullName>
    </submittedName>
</protein>
<evidence type="ECO:0000313" key="3">
    <source>
        <dbReference type="Proteomes" id="UP000799776"/>
    </source>
</evidence>
<dbReference type="AlphaFoldDB" id="A0A9P4I0Q6"/>
<keyword evidence="3" id="KW-1185">Reference proteome</keyword>
<feature type="region of interest" description="Disordered" evidence="1">
    <location>
        <begin position="482"/>
        <end position="502"/>
    </location>
</feature>